<evidence type="ECO:0000256" key="1">
    <source>
        <dbReference type="SAM" id="SignalP"/>
    </source>
</evidence>
<keyword evidence="1" id="KW-0732">Signal</keyword>
<organism evidence="2 3">
    <name type="scientific">Amycolatopsis rhabdoformis</name>
    <dbReference type="NCBI Taxonomy" id="1448059"/>
    <lineage>
        <taxon>Bacteria</taxon>
        <taxon>Bacillati</taxon>
        <taxon>Actinomycetota</taxon>
        <taxon>Actinomycetes</taxon>
        <taxon>Pseudonocardiales</taxon>
        <taxon>Pseudonocardiaceae</taxon>
        <taxon>Amycolatopsis</taxon>
    </lineage>
</organism>
<protein>
    <recommendedName>
        <fullName evidence="4">Nuclear transport factor 2 family protein</fullName>
    </recommendedName>
</protein>
<dbReference type="Proteomes" id="UP001330812">
    <property type="component" value="Chromosome"/>
</dbReference>
<reference evidence="2 3" key="1">
    <citation type="journal article" date="2015" name="Int. J. Syst. Evol. Microbiol.">
        <title>Amycolatopsis rhabdoformis sp. nov., an actinomycete isolated from a tropical forest soil.</title>
        <authorList>
            <person name="Souza W.R."/>
            <person name="Silva R.E."/>
            <person name="Goodfellow M."/>
            <person name="Busarakam K."/>
            <person name="Figueiro F.S."/>
            <person name="Ferreira D."/>
            <person name="Rodrigues-Filho E."/>
            <person name="Moraes L.A.B."/>
            <person name="Zucchi T.D."/>
        </authorList>
    </citation>
    <scope>NUCLEOTIDE SEQUENCE [LARGE SCALE GENOMIC DNA]</scope>
    <source>
        <strain evidence="2 3">NCIMB 14900</strain>
    </source>
</reference>
<evidence type="ECO:0000313" key="3">
    <source>
        <dbReference type="Proteomes" id="UP001330812"/>
    </source>
</evidence>
<dbReference type="EMBL" id="CP142149">
    <property type="protein sequence ID" value="WSE32457.1"/>
    <property type="molecule type" value="Genomic_DNA"/>
</dbReference>
<feature type="chain" id="PRO_5046409615" description="Nuclear transport factor 2 family protein" evidence="1">
    <location>
        <begin position="23"/>
        <end position="316"/>
    </location>
</feature>
<accession>A0ABZ1IDF9</accession>
<feature type="signal peptide" evidence="1">
    <location>
        <begin position="1"/>
        <end position="22"/>
    </location>
</feature>
<sequence>MNPLTRRSALAGLGALTATAVAGTAPAFATPSGIGPVLDLSHATPQLARQVTALFRDKTSRNVARTMSHFARRPMYYTDATLGWYLPTWGSLKAIFDQYMPTWPATARSYATRVLGDERSAIVEFTDSPELFGHEGRVIAALDFTDGLVVRQVDYSDGRHFGIAATNAARVPDAQFPRTFGEDVIPDRSSPALRDVARRLTAALASGDTAGLFTVDATFEDLTLHSTFVGALAIDAYVKRAFRRLPYGPGTTIRHTVGSARGGGYEWINPATPADHGVVALELDSARKISRLTTVWDGSRLSDDAMTVLLSDTLER</sequence>
<evidence type="ECO:0008006" key="4">
    <source>
        <dbReference type="Google" id="ProtNLM"/>
    </source>
</evidence>
<dbReference type="InterPro" id="IPR032710">
    <property type="entry name" value="NTF2-like_dom_sf"/>
</dbReference>
<dbReference type="Gene3D" id="3.10.450.50">
    <property type="match status" value="2"/>
</dbReference>
<dbReference type="PROSITE" id="PS51318">
    <property type="entry name" value="TAT"/>
    <property type="match status" value="1"/>
</dbReference>
<dbReference type="RefSeq" id="WP_326835264.1">
    <property type="nucleotide sequence ID" value="NZ_CP142149.1"/>
</dbReference>
<dbReference type="SUPFAM" id="SSF54427">
    <property type="entry name" value="NTF2-like"/>
    <property type="match status" value="1"/>
</dbReference>
<dbReference type="InterPro" id="IPR006311">
    <property type="entry name" value="TAT_signal"/>
</dbReference>
<evidence type="ECO:0000313" key="2">
    <source>
        <dbReference type="EMBL" id="WSE32457.1"/>
    </source>
</evidence>
<name>A0ABZ1IDF9_9PSEU</name>
<proteinExistence type="predicted"/>
<gene>
    <name evidence="2" type="ORF">VSH64_10110</name>
</gene>
<keyword evidence="3" id="KW-1185">Reference proteome</keyword>